<dbReference type="RefSeq" id="WP_035369692.1">
    <property type="nucleotide sequence ID" value="NZ_LR215050.1"/>
</dbReference>
<dbReference type="EMBL" id="LR215050">
    <property type="protein sequence ID" value="VEU82287.1"/>
    <property type="molecule type" value="Genomic_DNA"/>
</dbReference>
<organism evidence="2 3">
    <name type="scientific">Acholeplasma hippikon</name>
    <dbReference type="NCBI Taxonomy" id="264636"/>
    <lineage>
        <taxon>Bacteria</taxon>
        <taxon>Bacillati</taxon>
        <taxon>Mycoplasmatota</taxon>
        <taxon>Mollicutes</taxon>
        <taxon>Acholeplasmatales</taxon>
        <taxon>Acholeplasmataceae</taxon>
        <taxon>Acholeplasma</taxon>
    </lineage>
</organism>
<sequence length="264" mass="29916">MLINQTMIYTEQHSAKKPKGIVIITHGIALHALYYRKIAEGLNKGGYSVLLYDVRGHGKSQGDRGDIKTYQTFIDDLHLIVDEVRKDNNLPIYLLGHSMGAVITNVYATQYDDYDGSISLSAPTIPLKLGVLNMLPMWLVGKSKVKTNFKDERLSHFPPSDNVDPYALKYFTFRLAKQVTKKAVSDTLKKVNNIKKPILIMHGTEDKIVSKENAEHLYDLLPIEDKTLKLIQSGYHNLNHDTVTGEVIKEIIHWLDNQIEKSTT</sequence>
<evidence type="ECO:0000259" key="1">
    <source>
        <dbReference type="Pfam" id="PF12146"/>
    </source>
</evidence>
<dbReference type="PANTHER" id="PTHR11614">
    <property type="entry name" value="PHOSPHOLIPASE-RELATED"/>
    <property type="match status" value="1"/>
</dbReference>
<dbReference type="SUPFAM" id="SSF53474">
    <property type="entry name" value="alpha/beta-Hydrolases"/>
    <property type="match status" value="1"/>
</dbReference>
<keyword evidence="2" id="KW-0378">Hydrolase</keyword>
<dbReference type="AlphaFoldDB" id="A0A449BIZ0"/>
<dbReference type="InterPro" id="IPR029058">
    <property type="entry name" value="AB_hydrolase_fold"/>
</dbReference>
<reference evidence="2 3" key="1">
    <citation type="submission" date="2019-01" db="EMBL/GenBank/DDBJ databases">
        <authorList>
            <consortium name="Pathogen Informatics"/>
        </authorList>
    </citation>
    <scope>NUCLEOTIDE SEQUENCE [LARGE SCALE GENOMIC DNA]</scope>
    <source>
        <strain evidence="2 3">NCTC10172</strain>
    </source>
</reference>
<evidence type="ECO:0000313" key="2">
    <source>
        <dbReference type="EMBL" id="VEU82287.1"/>
    </source>
</evidence>
<dbReference type="Gene3D" id="3.40.50.1820">
    <property type="entry name" value="alpha/beta hydrolase"/>
    <property type="match status" value="1"/>
</dbReference>
<name>A0A449BIZ0_9MOLU</name>
<accession>A0A449BIZ0</accession>
<dbReference type="Proteomes" id="UP000290909">
    <property type="component" value="Chromosome"/>
</dbReference>
<dbReference type="InterPro" id="IPR000073">
    <property type="entry name" value="AB_hydrolase_1"/>
</dbReference>
<dbReference type="InterPro" id="IPR051044">
    <property type="entry name" value="MAG_DAG_Lipase"/>
</dbReference>
<dbReference type="Pfam" id="PF12146">
    <property type="entry name" value="Hydrolase_4"/>
    <property type="match status" value="1"/>
</dbReference>
<feature type="domain" description="Serine aminopeptidase S33" evidence="1">
    <location>
        <begin position="17"/>
        <end position="241"/>
    </location>
</feature>
<dbReference type="KEGG" id="ahk:NCTC10172_00296"/>
<proteinExistence type="predicted"/>
<gene>
    <name evidence="2" type="primary">ytpA</name>
    <name evidence="2" type="ORF">NCTC10172_00296</name>
</gene>
<keyword evidence="3" id="KW-1185">Reference proteome</keyword>
<dbReference type="EC" id="3.1.1.-" evidence="2"/>
<dbReference type="PRINTS" id="PR00111">
    <property type="entry name" value="ABHYDROLASE"/>
</dbReference>
<protein>
    <submittedName>
        <fullName evidence="2">Phospholipase ytpA</fullName>
        <ecNumber evidence="2">3.1.1.-</ecNumber>
    </submittedName>
</protein>
<evidence type="ECO:0000313" key="3">
    <source>
        <dbReference type="Proteomes" id="UP000290909"/>
    </source>
</evidence>
<dbReference type="GO" id="GO:0016787">
    <property type="term" value="F:hydrolase activity"/>
    <property type="evidence" value="ECO:0007669"/>
    <property type="project" value="UniProtKB-KW"/>
</dbReference>
<dbReference type="InterPro" id="IPR022742">
    <property type="entry name" value="Hydrolase_4"/>
</dbReference>
<dbReference type="STRING" id="1408416.GCA_000702765_01113"/>